<dbReference type="PANTHER" id="PTHR13069:SF21">
    <property type="entry name" value="ALKYLATED DNA REPAIR PROTEIN ALKB HOMOLOG 8"/>
    <property type="match status" value="1"/>
</dbReference>
<protein>
    <recommendedName>
        <fullName evidence="3">Methyltransferase type 11 domain-containing protein</fullName>
    </recommendedName>
</protein>
<dbReference type="GO" id="GO:0006400">
    <property type="term" value="P:tRNA modification"/>
    <property type="evidence" value="ECO:0007669"/>
    <property type="project" value="UniProtKB-ARBA"/>
</dbReference>
<dbReference type="GO" id="GO:0008175">
    <property type="term" value="F:tRNA methyltransferase activity"/>
    <property type="evidence" value="ECO:0007669"/>
    <property type="project" value="UniProtKB-ARBA"/>
</dbReference>
<dbReference type="AlphaFoldDB" id="A0A6C0B3E4"/>
<dbReference type="Gene3D" id="3.40.50.150">
    <property type="entry name" value="Vaccinia Virus protein VP39"/>
    <property type="match status" value="1"/>
</dbReference>
<dbReference type="InterPro" id="IPR029063">
    <property type="entry name" value="SAM-dependent_MTases_sf"/>
</dbReference>
<name>A0A6C0B3E4_9ZZZZ</name>
<dbReference type="SUPFAM" id="SSF53335">
    <property type="entry name" value="S-adenosyl-L-methionine-dependent methyltransferases"/>
    <property type="match status" value="1"/>
</dbReference>
<dbReference type="PANTHER" id="PTHR13069">
    <property type="entry name" value="ALKYLATED DNA REPAIR PROTEIN ALKB HOMOLOG 8"/>
    <property type="match status" value="1"/>
</dbReference>
<evidence type="ECO:0000259" key="3">
    <source>
        <dbReference type="Pfam" id="PF08241"/>
    </source>
</evidence>
<dbReference type="CDD" id="cd02440">
    <property type="entry name" value="AdoMet_MTases"/>
    <property type="match status" value="1"/>
</dbReference>
<evidence type="ECO:0000313" key="4">
    <source>
        <dbReference type="EMBL" id="QHS86582.1"/>
    </source>
</evidence>
<sequence>MDIENEYVLDVYDNIADHFSDTRFCTWDFVDKFINKRTPEERGIEIGCGNGKNLCIREDLNIIGVDTCKKFIDICNEKGLRTFHQNCCKMAFSDNSFDYAMSIAVFHHMASDTRRYKALKEMIRILKPGGRGVISVWALKQNDRNNNMKVRRFTPGDNYVSWRRKVDQKIFKRYYYIFDETAFDAYLNLFSEKIAITKKFKTHGNWVATFIKK</sequence>
<reference evidence="4" key="1">
    <citation type="journal article" date="2020" name="Nature">
        <title>Giant virus diversity and host interactions through global metagenomics.</title>
        <authorList>
            <person name="Schulz F."/>
            <person name="Roux S."/>
            <person name="Paez-Espino D."/>
            <person name="Jungbluth S."/>
            <person name="Walsh D.A."/>
            <person name="Denef V.J."/>
            <person name="McMahon K.D."/>
            <person name="Konstantinidis K.T."/>
            <person name="Eloe-Fadrosh E.A."/>
            <person name="Kyrpides N.C."/>
            <person name="Woyke T."/>
        </authorList>
    </citation>
    <scope>NUCLEOTIDE SEQUENCE</scope>
    <source>
        <strain evidence="4">GVMAG-M-3300009422-16</strain>
    </source>
</reference>
<keyword evidence="1" id="KW-0489">Methyltransferase</keyword>
<dbReference type="GO" id="GO:0032259">
    <property type="term" value="P:methylation"/>
    <property type="evidence" value="ECO:0007669"/>
    <property type="project" value="UniProtKB-KW"/>
</dbReference>
<keyword evidence="2" id="KW-0808">Transferase</keyword>
<dbReference type="InterPro" id="IPR051422">
    <property type="entry name" value="AlkB_tRNA_MeTrf/Diox"/>
</dbReference>
<evidence type="ECO:0000256" key="1">
    <source>
        <dbReference type="ARBA" id="ARBA00022603"/>
    </source>
</evidence>
<dbReference type="GO" id="GO:0008757">
    <property type="term" value="F:S-adenosylmethionine-dependent methyltransferase activity"/>
    <property type="evidence" value="ECO:0007669"/>
    <property type="project" value="InterPro"/>
</dbReference>
<organism evidence="4">
    <name type="scientific">viral metagenome</name>
    <dbReference type="NCBI Taxonomy" id="1070528"/>
    <lineage>
        <taxon>unclassified sequences</taxon>
        <taxon>metagenomes</taxon>
        <taxon>organismal metagenomes</taxon>
    </lineage>
</organism>
<proteinExistence type="predicted"/>
<evidence type="ECO:0000256" key="2">
    <source>
        <dbReference type="ARBA" id="ARBA00022679"/>
    </source>
</evidence>
<dbReference type="InterPro" id="IPR013216">
    <property type="entry name" value="Methyltransf_11"/>
</dbReference>
<accession>A0A6C0B3E4</accession>
<dbReference type="Pfam" id="PF08241">
    <property type="entry name" value="Methyltransf_11"/>
    <property type="match status" value="1"/>
</dbReference>
<feature type="domain" description="Methyltransferase type 11" evidence="3">
    <location>
        <begin position="45"/>
        <end position="133"/>
    </location>
</feature>
<dbReference type="EMBL" id="MN739058">
    <property type="protein sequence ID" value="QHS86582.1"/>
    <property type="molecule type" value="Genomic_DNA"/>
</dbReference>